<feature type="domain" description="VPS9" evidence="2">
    <location>
        <begin position="600"/>
        <end position="841"/>
    </location>
</feature>
<sequence>MSKRDSFPPRTAASREPLSAHPLLSSTPQHQEDQEAAAPAQPSYVPYTPRQQRLMPSTTSPASTAPVVLAAAASPQSHGATGKLQLVNLKAAAQGLGLDTGSVGWAILEKLVGSGMSDSASEEWTEIWNAVTTGKATLLLPLDPASTHDRERISPEFVKDHVVLCDVPSLSADPTSTVNANIGSSASSVRALWGSRSMVSLSGLRGVLDEETETLTFRSSIHHTTPAFQGLLEPTTRTAALNRLPPLPILPSSPHILSLHHSQFLAPSSPSTSSSAPASPGSSPVSHHPYKLPSASNSLAPPPYPTYALPTHAFLPLPPRPVKPPLPPRPALSPARNTPAGSTGSVGRMSGFASLFGVKSSTPSTPSTPNVLPIPIIGSPASATISLESHGEGDPLSPASGLPQAHAPTIDVSAYAISRRVVRDDVAKQISRGVKGELAASLAGTNAPGWVADRVWEFVGGLMPLVKSGKGIDIQGAGEKGKGRVLTKPGPGGRDTVKEKDKAVGKGKYVVNALEETVEELSEQFQDFYGRLEDELSSRGMRHAPSSDDGGREGETDRERREREEEEKEARVRKVMEVVEAGICELFYDRLFLQPTSDDPTHDEALSSRIAALNMLDLGLEHLDVDVSSVGGPKAAEGVDVVVRACGESLSQLDVVCRSPGDKAAVLVAAHKVVVDGLAKLPPVKLKSEKSKTPEPPLKVDVSENKVHSPAPLALVAPASSTTLMTSPTSDVPSVTLSEIPSENDRLARSSSPSPSPHPRSSSPLLTMSPPPPDATPVSGDILLPLIIFSVVKANPAHLVSHLLYIQRFRNQRVGGEESYCMINLMAVAEFLENVDLAALGLKDSEKKIISTTDLKPIPLIRTPDSPAFPNLPSLRGRMEQQVDAIAGSANKVLLGVVDTSFGVLRSLLPGSTPQSSSVVLPEDSATSASWNSMKPGFGLLRRESGFSIASLAASLPGNRARSVYGEGEEAGQQLLTVSRPGSIKSAAAASDGEVTDSEDRSEEGGSGDEDEQEDDEEDETAGGHDTRSIKSFESMMTGSARERKEASERKSLSDRLANMSGLSRLAHSQAHKGSPPASRRSSLLPPAAGTRFDSPASSRAQSPVSIRLAPPNRRFVECHEDDLKVSEISELLREYKRIVEGVRAMGGFEE</sequence>
<dbReference type="GO" id="GO:0030139">
    <property type="term" value="C:endocytic vesicle"/>
    <property type="evidence" value="ECO:0007669"/>
    <property type="project" value="TreeGrafter"/>
</dbReference>
<organism evidence="3 4">
    <name type="scientific">Athelia psychrophila</name>
    <dbReference type="NCBI Taxonomy" id="1759441"/>
    <lineage>
        <taxon>Eukaryota</taxon>
        <taxon>Fungi</taxon>
        <taxon>Dikarya</taxon>
        <taxon>Basidiomycota</taxon>
        <taxon>Agaricomycotina</taxon>
        <taxon>Agaricomycetes</taxon>
        <taxon>Agaricomycetidae</taxon>
        <taxon>Atheliales</taxon>
        <taxon>Atheliaceae</taxon>
        <taxon>Athelia</taxon>
    </lineage>
</organism>
<feature type="compositionally biased region" description="Basic and acidic residues" evidence="1">
    <location>
        <begin position="1022"/>
        <end position="1031"/>
    </location>
</feature>
<feature type="region of interest" description="Disordered" evidence="1">
    <location>
        <begin position="1"/>
        <end position="61"/>
    </location>
</feature>
<dbReference type="InterPro" id="IPR003123">
    <property type="entry name" value="VPS9"/>
</dbReference>
<evidence type="ECO:0000313" key="3">
    <source>
        <dbReference type="EMBL" id="KZP11100.1"/>
    </source>
</evidence>
<feature type="region of interest" description="Disordered" evidence="1">
    <location>
        <begin position="476"/>
        <end position="501"/>
    </location>
</feature>
<dbReference type="GO" id="GO:0005829">
    <property type="term" value="C:cytosol"/>
    <property type="evidence" value="ECO:0007669"/>
    <property type="project" value="TreeGrafter"/>
</dbReference>
<evidence type="ECO:0000259" key="2">
    <source>
        <dbReference type="PROSITE" id="PS51205"/>
    </source>
</evidence>
<dbReference type="GO" id="GO:0016192">
    <property type="term" value="P:vesicle-mediated transport"/>
    <property type="evidence" value="ECO:0007669"/>
    <property type="project" value="InterPro"/>
</dbReference>
<feature type="compositionally biased region" description="Polar residues" evidence="1">
    <location>
        <begin position="49"/>
        <end position="59"/>
    </location>
</feature>
<dbReference type="PROSITE" id="PS51205">
    <property type="entry name" value="VPS9"/>
    <property type="match status" value="1"/>
</dbReference>
<feature type="region of interest" description="Disordered" evidence="1">
    <location>
        <begin position="686"/>
        <end position="705"/>
    </location>
</feature>
<feature type="compositionally biased region" description="Low complexity" evidence="1">
    <location>
        <begin position="749"/>
        <end position="768"/>
    </location>
</feature>
<protein>
    <recommendedName>
        <fullName evidence="2">VPS9 domain-containing protein</fullName>
    </recommendedName>
</protein>
<feature type="compositionally biased region" description="Acidic residues" evidence="1">
    <location>
        <begin position="994"/>
        <end position="1021"/>
    </location>
</feature>
<keyword evidence="4" id="KW-1185">Reference proteome</keyword>
<dbReference type="InterPro" id="IPR037191">
    <property type="entry name" value="VPS9_dom_sf"/>
</dbReference>
<feature type="compositionally biased region" description="Basic and acidic residues" evidence="1">
    <location>
        <begin position="1041"/>
        <end position="1054"/>
    </location>
</feature>
<dbReference type="Gene3D" id="1.20.1050.80">
    <property type="entry name" value="VPS9 domain"/>
    <property type="match status" value="1"/>
</dbReference>
<dbReference type="SUPFAM" id="SSF109993">
    <property type="entry name" value="VPS9 domain"/>
    <property type="match status" value="1"/>
</dbReference>
<feature type="compositionally biased region" description="Pro residues" evidence="1">
    <location>
        <begin position="319"/>
        <end position="331"/>
    </location>
</feature>
<dbReference type="InterPro" id="IPR045046">
    <property type="entry name" value="Vps9-like"/>
</dbReference>
<accession>A0A165ZZR7</accession>
<dbReference type="Pfam" id="PF02204">
    <property type="entry name" value="VPS9"/>
    <property type="match status" value="1"/>
</dbReference>
<feature type="compositionally biased region" description="Low complexity" evidence="1">
    <location>
        <begin position="1075"/>
        <end position="1089"/>
    </location>
</feature>
<dbReference type="GO" id="GO:0031267">
    <property type="term" value="F:small GTPase binding"/>
    <property type="evidence" value="ECO:0007669"/>
    <property type="project" value="TreeGrafter"/>
</dbReference>
<feature type="compositionally biased region" description="Polar residues" evidence="1">
    <location>
        <begin position="722"/>
        <end position="741"/>
    </location>
</feature>
<feature type="region of interest" description="Disordered" evidence="1">
    <location>
        <begin position="319"/>
        <end position="346"/>
    </location>
</feature>
<dbReference type="AlphaFoldDB" id="A0A165ZZR7"/>
<dbReference type="EMBL" id="KV417668">
    <property type="protein sequence ID" value="KZP11100.1"/>
    <property type="molecule type" value="Genomic_DNA"/>
</dbReference>
<evidence type="ECO:0000313" key="4">
    <source>
        <dbReference type="Proteomes" id="UP000076532"/>
    </source>
</evidence>
<feature type="region of interest" description="Disordered" evidence="1">
    <location>
        <begin position="722"/>
        <end position="774"/>
    </location>
</feature>
<dbReference type="Proteomes" id="UP000076532">
    <property type="component" value="Unassembled WGS sequence"/>
</dbReference>
<dbReference type="PANTHER" id="PTHR23101">
    <property type="entry name" value="RAB GDP/GTP EXCHANGE FACTOR"/>
    <property type="match status" value="1"/>
</dbReference>
<reference evidence="3 4" key="1">
    <citation type="journal article" date="2016" name="Mol. Biol. Evol.">
        <title>Comparative Genomics of Early-Diverging Mushroom-Forming Fungi Provides Insights into the Origins of Lignocellulose Decay Capabilities.</title>
        <authorList>
            <person name="Nagy L.G."/>
            <person name="Riley R."/>
            <person name="Tritt A."/>
            <person name="Adam C."/>
            <person name="Daum C."/>
            <person name="Floudas D."/>
            <person name="Sun H."/>
            <person name="Yadav J.S."/>
            <person name="Pangilinan J."/>
            <person name="Larsson K.H."/>
            <person name="Matsuura K."/>
            <person name="Barry K."/>
            <person name="Labutti K."/>
            <person name="Kuo R."/>
            <person name="Ohm R.A."/>
            <person name="Bhattacharya S.S."/>
            <person name="Shirouzu T."/>
            <person name="Yoshinaga Y."/>
            <person name="Martin F.M."/>
            <person name="Grigoriev I.V."/>
            <person name="Hibbett D.S."/>
        </authorList>
    </citation>
    <scope>NUCLEOTIDE SEQUENCE [LARGE SCALE GENOMIC DNA]</scope>
    <source>
        <strain evidence="3 4">CBS 109695</strain>
    </source>
</reference>
<feature type="region of interest" description="Disordered" evidence="1">
    <location>
        <begin position="536"/>
        <end position="571"/>
    </location>
</feature>
<proteinExistence type="predicted"/>
<name>A0A165ZZR7_9AGAM</name>
<feature type="region of interest" description="Disordered" evidence="1">
    <location>
        <begin position="985"/>
        <end position="1106"/>
    </location>
</feature>
<feature type="compositionally biased region" description="Polar residues" evidence="1">
    <location>
        <begin position="1096"/>
        <end position="1105"/>
    </location>
</feature>
<feature type="compositionally biased region" description="Basic and acidic residues" evidence="1">
    <location>
        <begin position="545"/>
        <end position="571"/>
    </location>
</feature>
<gene>
    <name evidence="3" type="ORF">FIBSPDRAFT_922193</name>
</gene>
<dbReference type="STRING" id="436010.A0A165ZZR7"/>
<dbReference type="GO" id="GO:0005085">
    <property type="term" value="F:guanyl-nucleotide exchange factor activity"/>
    <property type="evidence" value="ECO:0007669"/>
    <property type="project" value="InterPro"/>
</dbReference>
<evidence type="ECO:0000256" key="1">
    <source>
        <dbReference type="SAM" id="MobiDB-lite"/>
    </source>
</evidence>
<feature type="region of interest" description="Disordered" evidence="1">
    <location>
        <begin position="267"/>
        <end position="297"/>
    </location>
</feature>
<dbReference type="PANTHER" id="PTHR23101:SF25">
    <property type="entry name" value="GTPASE-ACTIVATING PROTEIN AND VPS9 DOMAIN-CONTAINING PROTEIN 1"/>
    <property type="match status" value="1"/>
</dbReference>
<dbReference type="OrthoDB" id="10264848at2759"/>